<dbReference type="InterPro" id="IPR039486">
    <property type="entry name" value="Mug56/Spo71_PH"/>
</dbReference>
<dbReference type="Proteomes" id="UP000247702">
    <property type="component" value="Unassembled WGS sequence"/>
</dbReference>
<name>A0A2Z6R8Q5_9GLOM</name>
<feature type="region of interest" description="Disordered" evidence="1">
    <location>
        <begin position="303"/>
        <end position="340"/>
    </location>
</feature>
<evidence type="ECO:0000259" key="2">
    <source>
        <dbReference type="PROSITE" id="PS50003"/>
    </source>
</evidence>
<dbReference type="GO" id="GO:1902657">
    <property type="term" value="P:protein localization to prospore membrane"/>
    <property type="evidence" value="ECO:0007669"/>
    <property type="project" value="InterPro"/>
</dbReference>
<dbReference type="InterPro" id="IPR001849">
    <property type="entry name" value="PH_domain"/>
</dbReference>
<proteinExistence type="predicted"/>
<comment type="caution">
    <text evidence="3">The sequence shown here is derived from an EMBL/GenBank/DDBJ whole genome shotgun (WGS) entry which is preliminary data.</text>
</comment>
<dbReference type="AlphaFoldDB" id="A0A2Z6R8Q5"/>
<dbReference type="PANTHER" id="PTHR28076">
    <property type="entry name" value="SPORULATION-SPECIFIC PROTEIN 71"/>
    <property type="match status" value="1"/>
</dbReference>
<accession>A0A2Z6R8Q5</accession>
<dbReference type="PROSITE" id="PS50003">
    <property type="entry name" value="PH_DOMAIN"/>
    <property type="match status" value="2"/>
</dbReference>
<dbReference type="EMBL" id="BEXD01001446">
    <property type="protein sequence ID" value="GBB94129.1"/>
    <property type="molecule type" value="Genomic_DNA"/>
</dbReference>
<dbReference type="PANTHER" id="PTHR28076:SF1">
    <property type="entry name" value="PROSPORE MEMBRANE ADAPTER PROTEIN SPO71"/>
    <property type="match status" value="1"/>
</dbReference>
<evidence type="ECO:0000256" key="1">
    <source>
        <dbReference type="SAM" id="MobiDB-lite"/>
    </source>
</evidence>
<dbReference type="InterPro" id="IPR040345">
    <property type="entry name" value="Mug56/Spo71"/>
</dbReference>
<dbReference type="Pfam" id="PF23207">
    <property type="entry name" value="PH_SPO71"/>
    <property type="match status" value="1"/>
</dbReference>
<protein>
    <recommendedName>
        <fullName evidence="2">PH domain-containing protein</fullName>
    </recommendedName>
</protein>
<reference evidence="3 4" key="1">
    <citation type="submission" date="2017-11" db="EMBL/GenBank/DDBJ databases">
        <title>The genome of Rhizophagus clarus HR1 reveals common genetic basis of auxotrophy among arbuscular mycorrhizal fungi.</title>
        <authorList>
            <person name="Kobayashi Y."/>
        </authorList>
    </citation>
    <scope>NUCLEOTIDE SEQUENCE [LARGE SCALE GENOMIC DNA]</scope>
    <source>
        <strain evidence="3 4">HR1</strain>
    </source>
</reference>
<dbReference type="SUPFAM" id="SSF50729">
    <property type="entry name" value="PH domain-like"/>
    <property type="match status" value="2"/>
</dbReference>
<feature type="domain" description="PH" evidence="2">
    <location>
        <begin position="614"/>
        <end position="789"/>
    </location>
</feature>
<evidence type="ECO:0000313" key="4">
    <source>
        <dbReference type="Proteomes" id="UP000247702"/>
    </source>
</evidence>
<organism evidence="3 4">
    <name type="scientific">Rhizophagus clarus</name>
    <dbReference type="NCBI Taxonomy" id="94130"/>
    <lineage>
        <taxon>Eukaryota</taxon>
        <taxon>Fungi</taxon>
        <taxon>Fungi incertae sedis</taxon>
        <taxon>Mucoromycota</taxon>
        <taxon>Glomeromycotina</taxon>
        <taxon>Glomeromycetes</taxon>
        <taxon>Glomerales</taxon>
        <taxon>Glomeraceae</taxon>
        <taxon>Rhizophagus</taxon>
    </lineage>
</organism>
<gene>
    <name evidence="3" type="ORF">RclHR1_00230007</name>
</gene>
<dbReference type="SMART" id="SM00233">
    <property type="entry name" value="PH"/>
    <property type="match status" value="3"/>
</dbReference>
<evidence type="ECO:0000313" key="3">
    <source>
        <dbReference type="EMBL" id="GBB94129.1"/>
    </source>
</evidence>
<keyword evidence="4" id="KW-1185">Reference proteome</keyword>
<dbReference type="InterPro" id="IPR057379">
    <property type="entry name" value="PH_SPO71"/>
</dbReference>
<dbReference type="STRING" id="94130.A0A2Z6R8Q5"/>
<dbReference type="Pfam" id="PF15404">
    <property type="entry name" value="PH_4"/>
    <property type="match status" value="1"/>
</dbReference>
<feature type="domain" description="PH" evidence="2">
    <location>
        <begin position="849"/>
        <end position="1016"/>
    </location>
</feature>
<sequence length="1026" mass="118730">MEASTSTTFNSSSSSSQTQTLRLPHKNLFSSELFINAEISNKLHLHSTTRRIFIGPRPINWSYKKKSFFFSKSIYAEPLKIIKKNKFSQSGRNSLTSSNGIINKRERQVTFIASRDSIGPTNLSSLDYYEIISKSRSSVEIVTDSKFLVSEPQDLESGPSGGSKTSEIYYTPTEDLNTNPISLPNIKYGQTYFPSLELEGNKPGTYYTPTENLNTNPISPPNIKRGQTYFPSLEFEGNEPGTYYTPTENLNTNPISPPNIKRGQTYFPSLKFEENEPGTSHVLLSDVNSDVNSKVSERFYTPITESHNVLDEQTDQESDNENHETFPPVDENSEVNNGNKPKYVRFSESTATTKPSNTIIKQNSMLVRIYFEKESGEHLVEYLRDYDTKSYDWKELMVKLKPGGIEFYENKNKLVDRIYFTSTTKLSLFSSSDYTILITQPAKHYVKGFILNPRTISLSIQWYQTIYKLFPESVNKPIPCSLDVIIPDLDVKLRIPLCDNNNEEGGGCNNEDNKVFTLSNVRAEEVINVVLNELSEITEWDDVLNKWVKSSNLRLCWKSYEKLEWINLKENGYIWNDLLNSPQFVEQAHQLQLRPIEHYPTTVKLSDGTKLTEPPPIEGYLIKMTNNKSQNNKSRKYYFTSQNNYLFFLNPLKASPPPPPNVSTVTNEDDGIQLCDNAQQHPLIYAVSPYIQDKIVGNNDTFMKSDMKRKAKQILHATGFIDLIEIVEIKCLKNDGKIEENLEENLDDEVEGEGCLFQLLLKNGGIVSLKAYSKQTRKEWVKHLNELANYWKARLKQDVRIRIDNIKTNQSIYRENKNNNELRDHNWENFKSYADPVIWNGCILDGCRGITKSGLLYHRKHVRQPFQIYHHILTRGHFIYFNHHVRSTLTGHVSNRSYYKRKGCINLRDCYVYSGSITEYEYYKSNVLQEQSIAKSYSEGPLAKLYGDGMISYDDYKETSFVIWKSKRKYYFSNDGMKVNMEKIIKYGIPGDFWIFRTRNRIEREEWVWALNVEIERLCEEENNDK</sequence>